<keyword evidence="7" id="KW-1185">Reference proteome</keyword>
<feature type="domain" description="HTH araC/xylS-type" evidence="5">
    <location>
        <begin position="651"/>
        <end position="750"/>
    </location>
</feature>
<dbReference type="Pfam" id="PF12833">
    <property type="entry name" value="HTH_18"/>
    <property type="match status" value="1"/>
</dbReference>
<keyword evidence="2" id="KW-0238">DNA-binding</keyword>
<dbReference type="RefSeq" id="WP_171647156.1">
    <property type="nucleotide sequence ID" value="NZ_WHOA01000214.1"/>
</dbReference>
<keyword evidence="1" id="KW-0805">Transcription regulation</keyword>
<evidence type="ECO:0000256" key="3">
    <source>
        <dbReference type="ARBA" id="ARBA00023163"/>
    </source>
</evidence>
<dbReference type="SUPFAM" id="SSF46689">
    <property type="entry name" value="Homeodomain-like"/>
    <property type="match status" value="1"/>
</dbReference>
<dbReference type="InterPro" id="IPR009057">
    <property type="entry name" value="Homeodomain-like_sf"/>
</dbReference>
<dbReference type="Pfam" id="PF17853">
    <property type="entry name" value="GGDEF_2"/>
    <property type="match status" value="1"/>
</dbReference>
<dbReference type="PANTHER" id="PTHR43280">
    <property type="entry name" value="ARAC-FAMILY TRANSCRIPTIONAL REGULATOR"/>
    <property type="match status" value="1"/>
</dbReference>
<dbReference type="InterPro" id="IPR018060">
    <property type="entry name" value="HTH_AraC"/>
</dbReference>
<evidence type="ECO:0000256" key="4">
    <source>
        <dbReference type="SAM" id="Phobius"/>
    </source>
</evidence>
<dbReference type="SMART" id="SM00342">
    <property type="entry name" value="HTH_ARAC"/>
    <property type="match status" value="1"/>
</dbReference>
<protein>
    <submittedName>
        <fullName evidence="6">Helix-turn-helix domain-containing protein</fullName>
    </submittedName>
</protein>
<evidence type="ECO:0000256" key="2">
    <source>
        <dbReference type="ARBA" id="ARBA00023125"/>
    </source>
</evidence>
<dbReference type="PROSITE" id="PS00041">
    <property type="entry name" value="HTH_ARAC_FAMILY_1"/>
    <property type="match status" value="1"/>
</dbReference>
<name>A0ABX1Y3P5_9BACL</name>
<dbReference type="Proteomes" id="UP000616779">
    <property type="component" value="Unassembled WGS sequence"/>
</dbReference>
<evidence type="ECO:0000313" key="7">
    <source>
        <dbReference type="Proteomes" id="UP000616779"/>
    </source>
</evidence>
<dbReference type="InterPro" id="IPR018062">
    <property type="entry name" value="HTH_AraC-typ_CS"/>
</dbReference>
<dbReference type="PANTHER" id="PTHR43280:SF28">
    <property type="entry name" value="HTH-TYPE TRANSCRIPTIONAL ACTIVATOR RHAS"/>
    <property type="match status" value="1"/>
</dbReference>
<reference evidence="6 7" key="1">
    <citation type="submission" date="2019-10" db="EMBL/GenBank/DDBJ databases">
        <title>Description of Paenibacillus terrestris sp. nov.</title>
        <authorList>
            <person name="Carlier A."/>
            <person name="Qi S."/>
        </authorList>
    </citation>
    <scope>NUCLEOTIDE SEQUENCE [LARGE SCALE GENOMIC DNA]</scope>
    <source>
        <strain evidence="6 7">LMG 31458</strain>
    </source>
</reference>
<accession>A0ABX1Y3P5</accession>
<evidence type="ECO:0000313" key="6">
    <source>
        <dbReference type="EMBL" id="NOU75487.1"/>
    </source>
</evidence>
<feature type="transmembrane region" description="Helical" evidence="4">
    <location>
        <begin position="297"/>
        <end position="318"/>
    </location>
</feature>
<keyword evidence="4" id="KW-0812">Transmembrane</keyword>
<sequence length="754" mass="87544">MSIHVRAYKLFYKYLFSYIFILLVPLIILGAFIYVYFLGIIKEDVISNNMNKLDHIRYVIDDHLKQIRVISDQIYIKNMTPFFFEDNPLMSLKTIDDLKNYTLTNNFISDILMFNHNDQYIYSSTSSYKIPLFFEKIYNYEQWDENSFIHDMNIYETPVVRPMESILLRGQQDKGRFTTLIYPLSSGGAKPNQTVLFLIAEKSFQNLLKDNMKDYGGNTLIMDSNNHIVTALKDDPILQSPSFQNILNASTDELNQTVTLEHVKYIFSIVVSTETGWKYITLVPVNRIMEKVTSLKLIFMYILAFIILISCGAIYYLMLVNYKPILLLKKFTEKIWKDDNPDRNELTSVQGALEFLNNRNTELYSRLEDYEIAAKEYMLFQLIRGKFKSREDLQQKAHSLGLTLTKSWMRVITLKLGHIRHSFSVDSILELIENSLPDELEGYARDHMDQENIVLIIASDEMADTSLECILASIQSSLKEKFELISTVGVGRAYQDVSQLPKSYIESMTAIDYRLVKGTGQIIFSYELETTQSRSAFSSQFASDKLKIYIKQGDLEQIDNILQKVIHFLKQDKPSMFEAKLICFEIINAVVLTIEEMNKQQPTAPMNSPDVFLLFEYETVDELVETVKKLSNEISSRLQTISTNHKASLIEQMKDYLKAHYSDCDFMLQQMAEYFNMSQASLSQYFKEHTGSNVLDFETNLKLEKAKQLLISSHLPIKDLSLEVGYYNVNSFIRRFKQVIGITPGEFRKQFQTE</sequence>
<comment type="caution">
    <text evidence="6">The sequence shown here is derived from an EMBL/GenBank/DDBJ whole genome shotgun (WGS) entry which is preliminary data.</text>
</comment>
<gene>
    <name evidence="6" type="ORF">GC098_29620</name>
</gene>
<proteinExistence type="predicted"/>
<dbReference type="EMBL" id="WHOA01000214">
    <property type="protein sequence ID" value="NOU75487.1"/>
    <property type="molecule type" value="Genomic_DNA"/>
</dbReference>
<evidence type="ECO:0000259" key="5">
    <source>
        <dbReference type="PROSITE" id="PS01124"/>
    </source>
</evidence>
<organism evidence="6 7">
    <name type="scientific">Paenibacillus phytorum</name>
    <dbReference type="NCBI Taxonomy" id="2654977"/>
    <lineage>
        <taxon>Bacteria</taxon>
        <taxon>Bacillati</taxon>
        <taxon>Bacillota</taxon>
        <taxon>Bacilli</taxon>
        <taxon>Bacillales</taxon>
        <taxon>Paenibacillaceae</taxon>
        <taxon>Paenibacillus</taxon>
    </lineage>
</organism>
<dbReference type="InterPro" id="IPR041522">
    <property type="entry name" value="CdaR_GGDEF"/>
</dbReference>
<evidence type="ECO:0000256" key="1">
    <source>
        <dbReference type="ARBA" id="ARBA00023015"/>
    </source>
</evidence>
<dbReference type="PROSITE" id="PS01124">
    <property type="entry name" value="HTH_ARAC_FAMILY_2"/>
    <property type="match status" value="1"/>
</dbReference>
<feature type="transmembrane region" description="Helical" evidence="4">
    <location>
        <begin position="15"/>
        <end position="41"/>
    </location>
</feature>
<keyword evidence="3" id="KW-0804">Transcription</keyword>
<keyword evidence="4" id="KW-0472">Membrane</keyword>
<keyword evidence="4" id="KW-1133">Transmembrane helix</keyword>
<dbReference type="Gene3D" id="1.10.10.60">
    <property type="entry name" value="Homeodomain-like"/>
    <property type="match status" value="2"/>
</dbReference>